<evidence type="ECO:0000313" key="4">
    <source>
        <dbReference type="Proteomes" id="UP000235965"/>
    </source>
</evidence>
<proteinExistence type="predicted"/>
<dbReference type="InParanoid" id="A0A2J7PWG5"/>
<feature type="compositionally biased region" description="Basic and acidic residues" evidence="1">
    <location>
        <begin position="91"/>
        <end position="106"/>
    </location>
</feature>
<sequence>MERVYIQSVTHILILFIMVMTGVQLQNEYWNSKFRVPDSEVVFSQPLLFPHYRIPQRDNDYFTKHTNPHHAGVNFDNKETDVSGDSGVKNFGKDVKNDGGSNYDRRHEQNEYDKTKNYFNNITWGDEYGKVVVENHKSDLGLNMSGYQLNDKNRETSPSNISYKKADNYRSDYDLDMTGSRKNDPNTSVMHTSSVKHNGRRREEIQSYSDIQPAERQFTNSPSEHSDLNINTARQNITEEKVEGSLQTINSFEGNRFSDFDTNREKQGFEDKIVRNRYNLGSNGFGDHTWQSDVGTQGNRDDKMQSGFDSKRSLHSIMTWNGDSVGNYQKGFDGRFNPDTWYSDTGTGNENLRIFQENQGDNNVQHSHYSARNSFDDVWLGDTDAITEGQHTSRGKEATVENIFDSEGHRFDKINWQNNYLTPTAEYEPGQEVFNFQIHRHDDVTWDRGYSSGSEYRVSDFNQAHGFDSSRNRFSGTPWQSDYNFEGVRQHVPVYTEADGALIKNQYTGANVPFHHGGYPLRAWTRVATGPPTAVTSYILPNGTRVVKLRRIVLYRKLEISPDEDSPRTFADIAKGILQKKVAKCMYSFH</sequence>
<feature type="region of interest" description="Disordered" evidence="1">
    <location>
        <begin position="179"/>
        <end position="203"/>
    </location>
</feature>
<evidence type="ECO:0000313" key="3">
    <source>
        <dbReference type="EMBL" id="PNF20678.1"/>
    </source>
</evidence>
<dbReference type="Proteomes" id="UP000235965">
    <property type="component" value="Unassembled WGS sequence"/>
</dbReference>
<accession>A0A2J7PWG5</accession>
<reference evidence="3 4" key="1">
    <citation type="submission" date="2017-12" db="EMBL/GenBank/DDBJ databases">
        <title>Hemimetabolous genomes reveal molecular basis of termite eusociality.</title>
        <authorList>
            <person name="Harrison M.C."/>
            <person name="Jongepier E."/>
            <person name="Robertson H.M."/>
            <person name="Arning N."/>
            <person name="Bitard-Feildel T."/>
            <person name="Chao H."/>
            <person name="Childers C.P."/>
            <person name="Dinh H."/>
            <person name="Doddapaneni H."/>
            <person name="Dugan S."/>
            <person name="Gowin J."/>
            <person name="Greiner C."/>
            <person name="Han Y."/>
            <person name="Hu H."/>
            <person name="Hughes D.S.T."/>
            <person name="Huylmans A.-K."/>
            <person name="Kemena C."/>
            <person name="Kremer L.P.M."/>
            <person name="Lee S.L."/>
            <person name="Lopez-Ezquerra A."/>
            <person name="Mallet L."/>
            <person name="Monroy-Kuhn J.M."/>
            <person name="Moser A."/>
            <person name="Murali S.C."/>
            <person name="Muzny D.M."/>
            <person name="Otani S."/>
            <person name="Piulachs M.-D."/>
            <person name="Poelchau M."/>
            <person name="Qu J."/>
            <person name="Schaub F."/>
            <person name="Wada-Katsumata A."/>
            <person name="Worley K.C."/>
            <person name="Xie Q."/>
            <person name="Ylla G."/>
            <person name="Poulsen M."/>
            <person name="Gibbs R.A."/>
            <person name="Schal C."/>
            <person name="Richards S."/>
            <person name="Belles X."/>
            <person name="Korb J."/>
            <person name="Bornberg-Bauer E."/>
        </authorList>
    </citation>
    <scope>NUCLEOTIDE SEQUENCE [LARGE SCALE GENOMIC DNA]</scope>
    <source>
        <tissue evidence="3">Whole body</tissue>
    </source>
</reference>
<keyword evidence="4" id="KW-1185">Reference proteome</keyword>
<feature type="signal peptide" evidence="2">
    <location>
        <begin position="1"/>
        <end position="25"/>
    </location>
</feature>
<dbReference type="OrthoDB" id="6479909at2759"/>
<organism evidence="3 4">
    <name type="scientific">Cryptotermes secundus</name>
    <dbReference type="NCBI Taxonomy" id="105785"/>
    <lineage>
        <taxon>Eukaryota</taxon>
        <taxon>Metazoa</taxon>
        <taxon>Ecdysozoa</taxon>
        <taxon>Arthropoda</taxon>
        <taxon>Hexapoda</taxon>
        <taxon>Insecta</taxon>
        <taxon>Pterygota</taxon>
        <taxon>Neoptera</taxon>
        <taxon>Polyneoptera</taxon>
        <taxon>Dictyoptera</taxon>
        <taxon>Blattodea</taxon>
        <taxon>Blattoidea</taxon>
        <taxon>Termitoidae</taxon>
        <taxon>Kalotermitidae</taxon>
        <taxon>Cryptotermitinae</taxon>
        <taxon>Cryptotermes</taxon>
    </lineage>
</organism>
<dbReference type="AlphaFoldDB" id="A0A2J7PWG5"/>
<evidence type="ECO:0000256" key="1">
    <source>
        <dbReference type="SAM" id="MobiDB-lite"/>
    </source>
</evidence>
<keyword evidence="2" id="KW-0732">Signal</keyword>
<feature type="region of interest" description="Disordered" evidence="1">
    <location>
        <begin position="86"/>
        <end position="106"/>
    </location>
</feature>
<evidence type="ECO:0000256" key="2">
    <source>
        <dbReference type="SAM" id="SignalP"/>
    </source>
</evidence>
<feature type="compositionally biased region" description="Polar residues" evidence="1">
    <location>
        <begin position="185"/>
        <end position="196"/>
    </location>
</feature>
<feature type="chain" id="PRO_5014463666" evidence="2">
    <location>
        <begin position="26"/>
        <end position="590"/>
    </location>
</feature>
<dbReference type="EMBL" id="NEVH01020933">
    <property type="protein sequence ID" value="PNF20678.1"/>
    <property type="molecule type" value="Genomic_DNA"/>
</dbReference>
<gene>
    <name evidence="3" type="ORF">B7P43_G03026</name>
</gene>
<name>A0A2J7PWG5_9NEOP</name>
<comment type="caution">
    <text evidence="3">The sequence shown here is derived from an EMBL/GenBank/DDBJ whole genome shotgun (WGS) entry which is preliminary data.</text>
</comment>
<protein>
    <submittedName>
        <fullName evidence="3">Uncharacterized protein</fullName>
    </submittedName>
</protein>